<accession>H2Z1S1</accession>
<protein>
    <recommendedName>
        <fullName evidence="2">Fibrinogen C-terminal domain-containing protein</fullName>
    </recommendedName>
</protein>
<dbReference type="STRING" id="51511.ENSCSAVP00000011533"/>
<dbReference type="InParanoid" id="H2Z1S1"/>
<evidence type="ECO:0000259" key="2">
    <source>
        <dbReference type="PROSITE" id="PS51406"/>
    </source>
</evidence>
<evidence type="ECO:0000256" key="1">
    <source>
        <dbReference type="ARBA" id="ARBA00023157"/>
    </source>
</evidence>
<name>H2Z1S1_CIOSA</name>
<dbReference type="GeneTree" id="ENSGT00940000163551"/>
<keyword evidence="4" id="KW-1185">Reference proteome</keyword>
<evidence type="ECO:0000313" key="3">
    <source>
        <dbReference type="Ensembl" id="ENSCSAVP00000011533.1"/>
    </source>
</evidence>
<dbReference type="InterPro" id="IPR020837">
    <property type="entry name" value="Fibrinogen_CS"/>
</dbReference>
<dbReference type="InterPro" id="IPR050373">
    <property type="entry name" value="Fibrinogen_C-term_domain"/>
</dbReference>
<dbReference type="SUPFAM" id="SSF56496">
    <property type="entry name" value="Fibrinogen C-terminal domain-like"/>
    <property type="match status" value="1"/>
</dbReference>
<dbReference type="Gene3D" id="4.10.530.10">
    <property type="entry name" value="Gamma-fibrinogen Carboxyl Terminal Fragment, domain 2"/>
    <property type="match status" value="1"/>
</dbReference>
<organism evidence="3 4">
    <name type="scientific">Ciona savignyi</name>
    <name type="common">Pacific transparent sea squirt</name>
    <dbReference type="NCBI Taxonomy" id="51511"/>
    <lineage>
        <taxon>Eukaryota</taxon>
        <taxon>Metazoa</taxon>
        <taxon>Chordata</taxon>
        <taxon>Tunicata</taxon>
        <taxon>Ascidiacea</taxon>
        <taxon>Phlebobranchia</taxon>
        <taxon>Cionidae</taxon>
        <taxon>Ciona</taxon>
    </lineage>
</organism>
<dbReference type="SMART" id="SM00186">
    <property type="entry name" value="FBG"/>
    <property type="match status" value="1"/>
</dbReference>
<sequence>TAVFPIWLKTGYRYIYIQCKMSNASNPHMNYSYMTFQRRKNGKVNFLRGWKNYVNGFGNPNGEYWVGLENVYLLTRQNKRALTHGYSTIRPTLRIDMKDWDGVRAYAVYKRFTISSDKYNYQVSDIGKRTGTVVKQAVSDPFFREEFTSFDHIREGLIFYSHCPQPTNGGWWFSFCSHSNLNGRYPGPLEKMSVHNIYWRSWSYINKNNSALRY</sequence>
<dbReference type="PANTHER" id="PTHR19143">
    <property type="entry name" value="FIBRINOGEN/TENASCIN/ANGIOPOEITIN"/>
    <property type="match status" value="1"/>
</dbReference>
<dbReference type="PANTHER" id="PTHR19143:SF459">
    <property type="entry name" value="FIBRINOGEN C-TERMINAL DOMAIN-CONTAINING PROTEIN"/>
    <property type="match status" value="1"/>
</dbReference>
<proteinExistence type="predicted"/>
<dbReference type="Pfam" id="PF00147">
    <property type="entry name" value="Fibrinogen_C"/>
    <property type="match status" value="1"/>
</dbReference>
<reference evidence="3" key="3">
    <citation type="submission" date="2025-09" db="UniProtKB">
        <authorList>
            <consortium name="Ensembl"/>
        </authorList>
    </citation>
    <scope>IDENTIFICATION</scope>
</reference>
<dbReference type="Gene3D" id="3.90.215.10">
    <property type="entry name" value="Gamma Fibrinogen, chain A, domain 1"/>
    <property type="match status" value="1"/>
</dbReference>
<dbReference type="HOGENOM" id="CLU_038628_6_1_1"/>
<dbReference type="Proteomes" id="UP000007875">
    <property type="component" value="Unassembled WGS sequence"/>
</dbReference>
<reference evidence="3" key="2">
    <citation type="submission" date="2025-08" db="UniProtKB">
        <authorList>
            <consortium name="Ensembl"/>
        </authorList>
    </citation>
    <scope>IDENTIFICATION</scope>
</reference>
<dbReference type="InterPro" id="IPR036056">
    <property type="entry name" value="Fibrinogen-like_C"/>
</dbReference>
<dbReference type="AlphaFoldDB" id="H2Z1S1"/>
<dbReference type="OMA" id="DMESGSH"/>
<feature type="domain" description="Fibrinogen C-terminal" evidence="2">
    <location>
        <begin position="1"/>
        <end position="214"/>
    </location>
</feature>
<dbReference type="eggNOG" id="KOG2579">
    <property type="taxonomic scope" value="Eukaryota"/>
</dbReference>
<reference evidence="4" key="1">
    <citation type="submission" date="2003-08" db="EMBL/GenBank/DDBJ databases">
        <authorList>
            <person name="Birren B."/>
            <person name="Nusbaum C."/>
            <person name="Abebe A."/>
            <person name="Abouelleil A."/>
            <person name="Adekoya E."/>
            <person name="Ait-zahra M."/>
            <person name="Allen N."/>
            <person name="Allen T."/>
            <person name="An P."/>
            <person name="Anderson M."/>
            <person name="Anderson S."/>
            <person name="Arachchi H."/>
            <person name="Armbruster J."/>
            <person name="Bachantsang P."/>
            <person name="Baldwin J."/>
            <person name="Barry A."/>
            <person name="Bayul T."/>
            <person name="Blitshsteyn B."/>
            <person name="Bloom T."/>
            <person name="Blye J."/>
            <person name="Boguslavskiy L."/>
            <person name="Borowsky M."/>
            <person name="Boukhgalter B."/>
            <person name="Brunache A."/>
            <person name="Butler J."/>
            <person name="Calixte N."/>
            <person name="Calvo S."/>
            <person name="Camarata J."/>
            <person name="Campo K."/>
            <person name="Chang J."/>
            <person name="Cheshatsang Y."/>
            <person name="Citroen M."/>
            <person name="Collymore A."/>
            <person name="Considine T."/>
            <person name="Cook A."/>
            <person name="Cooke P."/>
            <person name="Corum B."/>
            <person name="Cuomo C."/>
            <person name="David R."/>
            <person name="Dawoe T."/>
            <person name="Degray S."/>
            <person name="Dodge S."/>
            <person name="Dooley K."/>
            <person name="Dorje P."/>
            <person name="Dorjee K."/>
            <person name="Dorris L."/>
            <person name="Duffey N."/>
            <person name="Dupes A."/>
            <person name="Elkins T."/>
            <person name="Engels R."/>
            <person name="Erickson J."/>
            <person name="Farina A."/>
            <person name="Faro S."/>
            <person name="Ferreira P."/>
            <person name="Fischer H."/>
            <person name="Fitzgerald M."/>
            <person name="Foley K."/>
            <person name="Gage D."/>
            <person name="Galagan J."/>
            <person name="Gearin G."/>
            <person name="Gnerre S."/>
            <person name="Gnirke A."/>
            <person name="Goyette A."/>
            <person name="Graham J."/>
            <person name="Grandbois E."/>
            <person name="Gyaltsen K."/>
            <person name="Hafez N."/>
            <person name="Hagopian D."/>
            <person name="Hagos B."/>
            <person name="Hall J."/>
            <person name="Hatcher B."/>
            <person name="Heller A."/>
            <person name="Higgins H."/>
            <person name="Honan T."/>
            <person name="Horn A."/>
            <person name="Houde N."/>
            <person name="Hughes L."/>
            <person name="Hulme W."/>
            <person name="Husby E."/>
            <person name="Iliev I."/>
            <person name="Jaffe D."/>
            <person name="Jones C."/>
            <person name="Kamal M."/>
            <person name="Kamat A."/>
            <person name="Kamvysselis M."/>
            <person name="Karlsson E."/>
            <person name="Kells C."/>
            <person name="Kieu A."/>
            <person name="Kisner P."/>
            <person name="Kodira C."/>
            <person name="Kulbokas E."/>
            <person name="Labutti K."/>
            <person name="Lama D."/>
            <person name="Landers T."/>
            <person name="Leger J."/>
            <person name="Levine S."/>
            <person name="Lewis D."/>
            <person name="Lewis T."/>
            <person name="Lindblad-toh K."/>
            <person name="Liu X."/>
            <person name="Lokyitsang T."/>
            <person name="Lokyitsang Y."/>
            <person name="Lucien O."/>
            <person name="Lui A."/>
            <person name="Ma L.J."/>
            <person name="Mabbitt R."/>
            <person name="Macdonald J."/>
            <person name="Maclean C."/>
            <person name="Major J."/>
            <person name="Manning J."/>
            <person name="Marabella R."/>
            <person name="Maru K."/>
            <person name="Matthews C."/>
            <person name="Mauceli E."/>
            <person name="Mccarthy M."/>
            <person name="Mcdonough S."/>
            <person name="Mcghee T."/>
            <person name="Meldrim J."/>
            <person name="Meneus L."/>
            <person name="Mesirov J."/>
            <person name="Mihalev A."/>
            <person name="Mihova T."/>
            <person name="Mikkelsen T."/>
            <person name="Mlenga V."/>
            <person name="Moru K."/>
            <person name="Mozes J."/>
            <person name="Mulrain L."/>
            <person name="Munson G."/>
            <person name="Naylor J."/>
            <person name="Newes C."/>
            <person name="Nguyen C."/>
            <person name="Nguyen N."/>
            <person name="Nguyen T."/>
            <person name="Nicol R."/>
            <person name="Nielsen C."/>
            <person name="Nizzari M."/>
            <person name="Norbu C."/>
            <person name="Norbu N."/>
            <person name="O'donnell P."/>
            <person name="Okoawo O."/>
            <person name="O'leary S."/>
            <person name="Omotosho B."/>
            <person name="O'neill K."/>
            <person name="Osman S."/>
            <person name="Parker S."/>
            <person name="Perrin D."/>
            <person name="Phunkhang P."/>
            <person name="Piqani B."/>
            <person name="Purcell S."/>
            <person name="Rachupka T."/>
            <person name="Ramasamy U."/>
            <person name="Rameau R."/>
            <person name="Ray V."/>
            <person name="Raymond C."/>
            <person name="Retta R."/>
            <person name="Richardson S."/>
            <person name="Rise C."/>
            <person name="Rodriguez J."/>
            <person name="Rogers J."/>
            <person name="Rogov P."/>
            <person name="Rutman M."/>
            <person name="Schupbach R."/>
            <person name="Seaman C."/>
            <person name="Settipalli S."/>
            <person name="Sharpe T."/>
            <person name="Sheridan J."/>
            <person name="Sherpa N."/>
            <person name="Shi J."/>
            <person name="Smirnov S."/>
            <person name="Smith C."/>
            <person name="Sougnez C."/>
            <person name="Spencer B."/>
            <person name="Stalker J."/>
            <person name="Stange-thomann N."/>
            <person name="Stavropoulos S."/>
            <person name="Stetson K."/>
            <person name="Stone C."/>
            <person name="Stone S."/>
            <person name="Stubbs M."/>
            <person name="Talamas J."/>
            <person name="Tchuinga P."/>
            <person name="Tenzing P."/>
            <person name="Tesfaye S."/>
            <person name="Theodore J."/>
            <person name="Thoulutsang Y."/>
            <person name="Topham K."/>
            <person name="Towey S."/>
            <person name="Tsamla T."/>
            <person name="Tsomo N."/>
            <person name="Vallee D."/>
            <person name="Vassiliev H."/>
            <person name="Venkataraman V."/>
            <person name="Vinson J."/>
            <person name="Vo A."/>
            <person name="Wade C."/>
            <person name="Wang S."/>
            <person name="Wangchuk T."/>
            <person name="Wangdi T."/>
            <person name="Whittaker C."/>
            <person name="Wilkinson J."/>
            <person name="Wu Y."/>
            <person name="Wyman D."/>
            <person name="Yadav S."/>
            <person name="Yang S."/>
            <person name="Yang X."/>
            <person name="Yeager S."/>
            <person name="Yee E."/>
            <person name="Young G."/>
            <person name="Zainoun J."/>
            <person name="Zembeck L."/>
            <person name="Zimmer A."/>
            <person name="Zody M."/>
            <person name="Lander E."/>
        </authorList>
    </citation>
    <scope>NUCLEOTIDE SEQUENCE [LARGE SCALE GENOMIC DNA]</scope>
</reference>
<keyword evidence="1" id="KW-1015">Disulfide bond</keyword>
<dbReference type="InterPro" id="IPR002181">
    <property type="entry name" value="Fibrinogen_a/b/g_C_dom"/>
</dbReference>
<dbReference type="PROSITE" id="PS51406">
    <property type="entry name" value="FIBRINOGEN_C_2"/>
    <property type="match status" value="1"/>
</dbReference>
<dbReference type="GO" id="GO:0005615">
    <property type="term" value="C:extracellular space"/>
    <property type="evidence" value="ECO:0007669"/>
    <property type="project" value="TreeGrafter"/>
</dbReference>
<evidence type="ECO:0000313" key="4">
    <source>
        <dbReference type="Proteomes" id="UP000007875"/>
    </source>
</evidence>
<dbReference type="InterPro" id="IPR014716">
    <property type="entry name" value="Fibrinogen_a/b/g_C_1"/>
</dbReference>
<dbReference type="Ensembl" id="ENSCSAVT00000011667.1">
    <property type="protein sequence ID" value="ENSCSAVP00000011533.1"/>
    <property type="gene ID" value="ENSCSAVG00000006757.1"/>
</dbReference>
<dbReference type="PROSITE" id="PS00514">
    <property type="entry name" value="FIBRINOGEN_C_1"/>
    <property type="match status" value="1"/>
</dbReference>